<accession>A0A3G4ZXM9</accession>
<evidence type="ECO:0000256" key="2">
    <source>
        <dbReference type="ARBA" id="ARBA00022801"/>
    </source>
</evidence>
<evidence type="ECO:0000256" key="3">
    <source>
        <dbReference type="ARBA" id="ARBA00022806"/>
    </source>
</evidence>
<dbReference type="PANTHER" id="PTHR11070">
    <property type="entry name" value="UVRD / RECB / PCRA DNA HELICASE FAMILY MEMBER"/>
    <property type="match status" value="1"/>
</dbReference>
<gene>
    <name evidence="6" type="ORF">Faunusvirus34_3</name>
</gene>
<dbReference type="EMBL" id="MK072165">
    <property type="protein sequence ID" value="AYV79658.1"/>
    <property type="molecule type" value="Genomic_DNA"/>
</dbReference>
<keyword evidence="6" id="KW-0269">Exonuclease</keyword>
<dbReference type="SUPFAM" id="SSF52540">
    <property type="entry name" value="P-loop containing nucleoside triphosphate hydrolases"/>
    <property type="match status" value="2"/>
</dbReference>
<feature type="domain" description="UvrD-like helicase ATP-binding" evidence="5">
    <location>
        <begin position="9"/>
        <end position="95"/>
    </location>
</feature>
<dbReference type="GO" id="GO:0005524">
    <property type="term" value="F:ATP binding"/>
    <property type="evidence" value="ECO:0007669"/>
    <property type="project" value="UniProtKB-KW"/>
</dbReference>
<keyword evidence="4" id="KW-0067">ATP-binding</keyword>
<keyword evidence="2" id="KW-0378">Hydrolase</keyword>
<dbReference type="GO" id="GO:0043138">
    <property type="term" value="F:3'-5' DNA helicase activity"/>
    <property type="evidence" value="ECO:0007669"/>
    <property type="project" value="TreeGrafter"/>
</dbReference>
<evidence type="ECO:0000256" key="4">
    <source>
        <dbReference type="ARBA" id="ARBA00022840"/>
    </source>
</evidence>
<dbReference type="GO" id="GO:0000725">
    <property type="term" value="P:recombinational repair"/>
    <property type="evidence" value="ECO:0007669"/>
    <property type="project" value="TreeGrafter"/>
</dbReference>
<dbReference type="InterPro" id="IPR014016">
    <property type="entry name" value="UvrD-like_ATP-bd"/>
</dbReference>
<reference evidence="6" key="1">
    <citation type="submission" date="2018-10" db="EMBL/GenBank/DDBJ databases">
        <title>Hidden diversity of soil giant viruses.</title>
        <authorList>
            <person name="Schulz F."/>
            <person name="Alteio L."/>
            <person name="Goudeau D."/>
            <person name="Ryan E.M."/>
            <person name="Malmstrom R.R."/>
            <person name="Blanchard J."/>
            <person name="Woyke T."/>
        </authorList>
    </citation>
    <scope>NUCLEOTIDE SEQUENCE</scope>
    <source>
        <strain evidence="6">FNV1</strain>
    </source>
</reference>
<dbReference type="InterPro" id="IPR000212">
    <property type="entry name" value="DNA_helicase_UvrD/REP"/>
</dbReference>
<keyword evidence="3 6" id="KW-0347">Helicase</keyword>
<dbReference type="GO" id="GO:0004527">
    <property type="term" value="F:exonuclease activity"/>
    <property type="evidence" value="ECO:0007669"/>
    <property type="project" value="UniProtKB-KW"/>
</dbReference>
<feature type="domain" description="UvrD-like helicase ATP-binding" evidence="5">
    <location>
        <begin position="111"/>
        <end position="173"/>
    </location>
</feature>
<evidence type="ECO:0000259" key="5">
    <source>
        <dbReference type="Pfam" id="PF00580"/>
    </source>
</evidence>
<organism evidence="6">
    <name type="scientific">Faunusvirus sp</name>
    <dbReference type="NCBI Taxonomy" id="2487766"/>
    <lineage>
        <taxon>Viruses</taxon>
        <taxon>Varidnaviria</taxon>
        <taxon>Bamfordvirae</taxon>
        <taxon>Nucleocytoviricota</taxon>
        <taxon>Megaviricetes</taxon>
        <taxon>Imitervirales</taxon>
        <taxon>Mimiviridae</taxon>
    </lineage>
</organism>
<keyword evidence="1" id="KW-0547">Nucleotide-binding</keyword>
<dbReference type="Pfam" id="PF00580">
    <property type="entry name" value="UvrD-helicase"/>
    <property type="match status" value="2"/>
</dbReference>
<dbReference type="InterPro" id="IPR027417">
    <property type="entry name" value="P-loop_NTPase"/>
</dbReference>
<dbReference type="GO" id="GO:0003677">
    <property type="term" value="F:DNA binding"/>
    <property type="evidence" value="ECO:0007669"/>
    <property type="project" value="InterPro"/>
</dbReference>
<proteinExistence type="predicted"/>
<name>A0A3G4ZXM9_9VIRU</name>
<sequence>MATLPQASAEQLDIINNIGDHNIIVDSVAGSGKTTTNIYIAEKYKDKQILLLTYNKKLKQETRDRVIKYNIGNLDVYNYHSFCYNIYTEEGKDDKGMLDLFKQSSITPLKPFKYDMIIIDECQDMSPVYYELVCLIIRDNDNPLTRICILGDKYQSIYAFNKADARYITLADKIFAINKDPWMKVKLSQSFRITTPMASFVNKCLLNEDKIISLKTGSRVRYIICNTFDTTAHPQFNFYYLNSPKINDAIREYNFKFPKHIIDINDKFDNVNEFMLCYEKQYKNFKFLGAVPLDFATIDLKIYDDNDIEIIYCENDELKKWQNIRNYKFIRYLQSIDYNQLQTNGKNILACIINLDTVRYKHDGTQWIAIFINLISKKIYYFNPTKNSTIDNPPEQISDFMNDISDSIGECEIKYNSMKYKNGNSESAMYVLNFIIRMLHNESQYQNIVNTEIDDRDLISDDDDNIICKTSQTYKELEYYLHMGYKYDDIFIIAPSVKSKINPVRQFANTLTKMNIPIFVPNSDDERLSNRILKNKLVFSTYHQVKGLERKVVIVFGFDSSYFKLYNRNFDPELYGNNCPNELYVAATRASEHLTIFHNSTDDFLEFVNKDKLYKECDVIDVRKEDEKIYKEKPKKDKRQSIGVTNICRHVPVDVVQNALTYIDIHEINKKQNIINVSMSTQQQNLCENVSDMNGVAIPAYFELQNSGKLSIFDELKKCDNYNGGEGLTCDNNDIKQLKFNQILLLANMWNSHMSGYKYKLHQIKNYNWFDKKEKELGQCMDRLSKYISKKAIFEQKKSIDIDKNAQSNEKIIKTPISVNGFIDCIDGNNIWEFKCTQDLDDSHKLQLAIYMYIYELNVANEIEYNKNKIEDRILCIEATDKTSISTLDELNSKINKYQQRLKTLNCDRKYYLLNILTGQCLEFKSTLAKLETMFAYIYNNKSKHDLVDADIFIARNIVIMNKYNINIYNTSVMSIIAKNNKINKLIAAMNDKIENVNRQPVIIKNNKTENIIKPSTIDMNPEHRYTMFISKCIKVNFDDINNKDITNCDIIYDKFAEWFKLRYGNTIPTKTELFIVLDSKFGPRDSDNCYKVLLKS</sequence>
<dbReference type="Gene3D" id="3.40.50.300">
    <property type="entry name" value="P-loop containing nucleotide triphosphate hydrolases"/>
    <property type="match status" value="2"/>
</dbReference>
<keyword evidence="6" id="KW-0540">Nuclease</keyword>
<dbReference type="PANTHER" id="PTHR11070:SF2">
    <property type="entry name" value="ATP-DEPENDENT DNA HELICASE SRS2"/>
    <property type="match status" value="1"/>
</dbReference>
<protein>
    <submittedName>
        <fullName evidence="6">Putative helicase/exonuclease</fullName>
    </submittedName>
</protein>
<evidence type="ECO:0000256" key="1">
    <source>
        <dbReference type="ARBA" id="ARBA00022741"/>
    </source>
</evidence>
<evidence type="ECO:0000313" key="6">
    <source>
        <dbReference type="EMBL" id="AYV79658.1"/>
    </source>
</evidence>